<reference evidence="1" key="1">
    <citation type="submission" date="2021-02" db="EMBL/GenBank/DDBJ databases">
        <authorList>
            <person name="Cremers G."/>
            <person name="Picone N."/>
        </authorList>
    </citation>
    <scope>NUCLEOTIDE SEQUENCE</scope>
    <source>
        <strain evidence="1">PQ17</strain>
    </source>
</reference>
<accession>A0A8J2BW73</accession>
<keyword evidence="2" id="KW-1185">Reference proteome</keyword>
<evidence type="ECO:0000313" key="1">
    <source>
        <dbReference type="EMBL" id="CAF0704259.1"/>
    </source>
</evidence>
<dbReference type="Proteomes" id="UP000663859">
    <property type="component" value="Unassembled WGS sequence"/>
</dbReference>
<protein>
    <submittedName>
        <fullName evidence="1">Uncharacterized protein</fullName>
    </submittedName>
</protein>
<name>A0A8J2BW73_9BACT</name>
<sequence>MRLEGLQVGEAFDDGEFGVSEEVSRRWRLEEVLAGVRRERKRRLGKVISFGADFFPSFQVCVAGESKAEGCNGILWGAKQRTWRKRSYTGRWDG</sequence>
<dbReference type="EMBL" id="CAJNOB010000059">
    <property type="protein sequence ID" value="CAF0704259.1"/>
    <property type="molecule type" value="Genomic_DNA"/>
</dbReference>
<gene>
    <name evidence="1" type="ORF">MPNT_620003</name>
</gene>
<evidence type="ECO:0000313" key="2">
    <source>
        <dbReference type="Proteomes" id="UP000663859"/>
    </source>
</evidence>
<organism evidence="1 2">
    <name type="scientific">Candidatus Methylacidithermus pantelleriae</name>
    <dbReference type="NCBI Taxonomy" id="2744239"/>
    <lineage>
        <taxon>Bacteria</taxon>
        <taxon>Pseudomonadati</taxon>
        <taxon>Verrucomicrobiota</taxon>
        <taxon>Methylacidiphilae</taxon>
        <taxon>Methylacidiphilales</taxon>
        <taxon>Methylacidiphilaceae</taxon>
        <taxon>Candidatus Methylacidithermus</taxon>
    </lineage>
</organism>
<comment type="caution">
    <text evidence="1">The sequence shown here is derived from an EMBL/GenBank/DDBJ whole genome shotgun (WGS) entry which is preliminary data.</text>
</comment>
<proteinExistence type="predicted"/>
<dbReference type="AlphaFoldDB" id="A0A8J2BW73"/>